<feature type="compositionally biased region" description="Low complexity" evidence="1">
    <location>
        <begin position="29"/>
        <end position="48"/>
    </location>
</feature>
<dbReference type="AlphaFoldDB" id="A0A8J3IQQ4"/>
<evidence type="ECO:0000256" key="1">
    <source>
        <dbReference type="SAM" id="MobiDB-lite"/>
    </source>
</evidence>
<proteinExistence type="predicted"/>
<keyword evidence="2" id="KW-0732">Signal</keyword>
<comment type="caution">
    <text evidence="3">The sequence shown here is derived from an EMBL/GenBank/DDBJ whole genome shotgun (WGS) entry which is preliminary data.</text>
</comment>
<dbReference type="Proteomes" id="UP000597444">
    <property type="component" value="Unassembled WGS sequence"/>
</dbReference>
<organism evidence="3 4">
    <name type="scientific">Reticulibacter mediterranei</name>
    <dbReference type="NCBI Taxonomy" id="2778369"/>
    <lineage>
        <taxon>Bacteria</taxon>
        <taxon>Bacillati</taxon>
        <taxon>Chloroflexota</taxon>
        <taxon>Ktedonobacteria</taxon>
        <taxon>Ktedonobacterales</taxon>
        <taxon>Reticulibacteraceae</taxon>
        <taxon>Reticulibacter</taxon>
    </lineage>
</organism>
<accession>A0A8J3IQQ4</accession>
<evidence type="ECO:0000313" key="4">
    <source>
        <dbReference type="Proteomes" id="UP000597444"/>
    </source>
</evidence>
<dbReference type="EMBL" id="BNJK01000001">
    <property type="protein sequence ID" value="GHO96199.1"/>
    <property type="molecule type" value="Genomic_DNA"/>
</dbReference>
<dbReference type="CDD" id="cd00085">
    <property type="entry name" value="HNHc"/>
    <property type="match status" value="1"/>
</dbReference>
<dbReference type="PROSITE" id="PS51257">
    <property type="entry name" value="PROKAR_LIPOPROTEIN"/>
    <property type="match status" value="1"/>
</dbReference>
<protein>
    <recommendedName>
        <fullName evidence="5">HNH endonuclease</fullName>
    </recommendedName>
</protein>
<feature type="region of interest" description="Disordered" evidence="1">
    <location>
        <begin position="29"/>
        <end position="55"/>
    </location>
</feature>
<sequence>MRKYVSWLVLLFAVSLVFSGCSTNITVEPPGATATTGGETTTTPTTAPSANEPNWGVQTKTTGCKAKEGLQDFACTPGAIIKSATKKQICTPGYAGSVRNVPQSLKNKVYAAYGVKTRKPGQYEVDHLVSLQLGGSNDISNLWPEIDAPKPGFHEKDRVENYLHDQLCKGNMTLKEVQVAIATNWLAVYEKMPKKSSSGSDSDDSE</sequence>
<feature type="signal peptide" evidence="2">
    <location>
        <begin position="1"/>
        <end position="19"/>
    </location>
</feature>
<evidence type="ECO:0000256" key="2">
    <source>
        <dbReference type="SAM" id="SignalP"/>
    </source>
</evidence>
<reference evidence="3" key="1">
    <citation type="submission" date="2020-10" db="EMBL/GenBank/DDBJ databases">
        <title>Taxonomic study of unclassified bacteria belonging to the class Ktedonobacteria.</title>
        <authorList>
            <person name="Yabe S."/>
            <person name="Wang C.M."/>
            <person name="Zheng Y."/>
            <person name="Sakai Y."/>
            <person name="Cavaletti L."/>
            <person name="Monciardini P."/>
            <person name="Donadio S."/>
        </authorList>
    </citation>
    <scope>NUCLEOTIDE SEQUENCE</scope>
    <source>
        <strain evidence="3">ID150040</strain>
    </source>
</reference>
<keyword evidence="4" id="KW-1185">Reference proteome</keyword>
<gene>
    <name evidence="3" type="ORF">KSF_062470</name>
</gene>
<feature type="chain" id="PRO_5035179820" description="HNH endonuclease" evidence="2">
    <location>
        <begin position="20"/>
        <end position="206"/>
    </location>
</feature>
<dbReference type="RefSeq" id="WP_220206842.1">
    <property type="nucleotide sequence ID" value="NZ_BNJK01000001.1"/>
</dbReference>
<name>A0A8J3IQQ4_9CHLR</name>
<evidence type="ECO:0008006" key="5">
    <source>
        <dbReference type="Google" id="ProtNLM"/>
    </source>
</evidence>
<dbReference type="InterPro" id="IPR003615">
    <property type="entry name" value="HNH_nuc"/>
</dbReference>
<evidence type="ECO:0000313" key="3">
    <source>
        <dbReference type="EMBL" id="GHO96199.1"/>
    </source>
</evidence>